<evidence type="ECO:0000256" key="2">
    <source>
        <dbReference type="ARBA" id="ARBA00022485"/>
    </source>
</evidence>
<dbReference type="PROSITE" id="PS51918">
    <property type="entry name" value="RADICAL_SAM"/>
    <property type="match status" value="1"/>
</dbReference>
<dbReference type="PIRSF" id="PIRSF037420">
    <property type="entry name" value="PQQ_syn_pqqE"/>
    <property type="match status" value="1"/>
</dbReference>
<dbReference type="InterPro" id="IPR007197">
    <property type="entry name" value="rSAM"/>
</dbReference>
<evidence type="ECO:0000313" key="9">
    <source>
        <dbReference type="Proteomes" id="UP000823904"/>
    </source>
</evidence>
<dbReference type="SMART" id="SM00729">
    <property type="entry name" value="Elp3"/>
    <property type="match status" value="1"/>
</dbReference>
<dbReference type="InterPro" id="IPR017200">
    <property type="entry name" value="PqqE-like"/>
</dbReference>
<comment type="caution">
    <text evidence="8">The sequence shown here is derived from an EMBL/GenBank/DDBJ whole genome shotgun (WGS) entry which is preliminary data.</text>
</comment>
<keyword evidence="5" id="KW-0408">Iron</keyword>
<dbReference type="SFLD" id="SFLDG01067">
    <property type="entry name" value="SPASM/twitch_domain_containing"/>
    <property type="match status" value="1"/>
</dbReference>
<gene>
    <name evidence="8" type="ORF">H9754_02770</name>
</gene>
<dbReference type="SFLD" id="SFLDG01386">
    <property type="entry name" value="main_SPASM_domain-containing"/>
    <property type="match status" value="1"/>
</dbReference>
<evidence type="ECO:0000256" key="3">
    <source>
        <dbReference type="ARBA" id="ARBA00022691"/>
    </source>
</evidence>
<proteinExistence type="predicted"/>
<sequence>MDPIGNDASSFERHLFQRAEANRIPIYGVLELLPLCNLRCDMCYIRMNRKDMEKKGRLRSLNKWLSLAEEMKQAGTLFLLLTGGEPLLYPDFKKLYIHLQKMGMIVTINTNGTLINKEWADFFATQKPRRINITLYGASNETYESLCHVSDGFDHALNGIRLLKERGIDVKINGSLARANLDDRIRIIEIGEQLDIPVRIDTYMYPSVRERSCPYNFQSRLDPETAAKARIDVLHREMGEEIFTQYAQETMGKIQIAEQTPPTDGCMTCRAGKSSFVINWQGHMRPCVVLDEPDIPVLETGFQEAWNQTIAGTKKIQVSKECTQCNYRYVCNNCPASAIAECGSYDAVPDYICRYTKTTVSCIQDYLKDKGDANLTSNEPEGKYHEE</sequence>
<dbReference type="SUPFAM" id="SSF102114">
    <property type="entry name" value="Radical SAM enzymes"/>
    <property type="match status" value="1"/>
</dbReference>
<keyword evidence="6" id="KW-0411">Iron-sulfur</keyword>
<dbReference type="EMBL" id="DWWD01000016">
    <property type="protein sequence ID" value="HJC49497.1"/>
    <property type="molecule type" value="Genomic_DNA"/>
</dbReference>
<comment type="cofactor">
    <cofactor evidence="1">
        <name>[4Fe-4S] cluster</name>
        <dbReference type="ChEBI" id="CHEBI:49883"/>
    </cofactor>
</comment>
<reference evidence="8" key="1">
    <citation type="journal article" date="2021" name="PeerJ">
        <title>Extensive microbial diversity within the chicken gut microbiome revealed by metagenomics and culture.</title>
        <authorList>
            <person name="Gilroy R."/>
            <person name="Ravi A."/>
            <person name="Getino M."/>
            <person name="Pursley I."/>
            <person name="Horton D.L."/>
            <person name="Alikhan N.F."/>
            <person name="Baker D."/>
            <person name="Gharbi K."/>
            <person name="Hall N."/>
            <person name="Watson M."/>
            <person name="Adriaenssens E.M."/>
            <person name="Foster-Nyarko E."/>
            <person name="Jarju S."/>
            <person name="Secka A."/>
            <person name="Antonio M."/>
            <person name="Oren A."/>
            <person name="Chaudhuri R.R."/>
            <person name="La Ragione R."/>
            <person name="Hildebrand F."/>
            <person name="Pallen M.J."/>
        </authorList>
    </citation>
    <scope>NUCLEOTIDE SEQUENCE</scope>
    <source>
        <strain evidence="8">ChiSjej3B21-8574</strain>
    </source>
</reference>
<evidence type="ECO:0000256" key="6">
    <source>
        <dbReference type="ARBA" id="ARBA00023014"/>
    </source>
</evidence>
<evidence type="ECO:0000256" key="5">
    <source>
        <dbReference type="ARBA" id="ARBA00023004"/>
    </source>
</evidence>
<dbReference type="GO" id="GO:0046872">
    <property type="term" value="F:metal ion binding"/>
    <property type="evidence" value="ECO:0007669"/>
    <property type="project" value="UniProtKB-KW"/>
</dbReference>
<evidence type="ECO:0000259" key="7">
    <source>
        <dbReference type="PROSITE" id="PS51918"/>
    </source>
</evidence>
<feature type="domain" description="Radical SAM core" evidence="7">
    <location>
        <begin position="22"/>
        <end position="241"/>
    </location>
</feature>
<dbReference type="GO" id="GO:0051539">
    <property type="term" value="F:4 iron, 4 sulfur cluster binding"/>
    <property type="evidence" value="ECO:0007669"/>
    <property type="project" value="UniProtKB-KW"/>
</dbReference>
<dbReference type="Proteomes" id="UP000823904">
    <property type="component" value="Unassembled WGS sequence"/>
</dbReference>
<dbReference type="NCBIfam" id="TIGR04085">
    <property type="entry name" value="rSAM_more_4Fe4S"/>
    <property type="match status" value="1"/>
</dbReference>
<dbReference type="InterPro" id="IPR058240">
    <property type="entry name" value="rSAM_sf"/>
</dbReference>
<organism evidence="8 9">
    <name type="scientific">Candidatus Anaerostipes avistercoris</name>
    <dbReference type="NCBI Taxonomy" id="2838462"/>
    <lineage>
        <taxon>Bacteria</taxon>
        <taxon>Bacillati</taxon>
        <taxon>Bacillota</taxon>
        <taxon>Clostridia</taxon>
        <taxon>Lachnospirales</taxon>
        <taxon>Lachnospiraceae</taxon>
        <taxon>Anaerostipes</taxon>
    </lineage>
</organism>
<accession>A0A9D2T7M7</accession>
<keyword evidence="3" id="KW-0949">S-adenosyl-L-methionine</keyword>
<keyword evidence="2" id="KW-0004">4Fe-4S</keyword>
<reference evidence="8" key="2">
    <citation type="submission" date="2021-04" db="EMBL/GenBank/DDBJ databases">
        <authorList>
            <person name="Gilroy R."/>
        </authorList>
    </citation>
    <scope>NUCLEOTIDE SEQUENCE</scope>
    <source>
        <strain evidence="8">ChiSjej3B21-8574</strain>
    </source>
</reference>
<dbReference type="PANTHER" id="PTHR11228">
    <property type="entry name" value="RADICAL SAM DOMAIN PROTEIN"/>
    <property type="match status" value="1"/>
</dbReference>
<name>A0A9D2T7M7_9FIRM</name>
<dbReference type="GO" id="GO:0003824">
    <property type="term" value="F:catalytic activity"/>
    <property type="evidence" value="ECO:0007669"/>
    <property type="project" value="InterPro"/>
</dbReference>
<dbReference type="SFLD" id="SFLDS00029">
    <property type="entry name" value="Radical_SAM"/>
    <property type="match status" value="1"/>
</dbReference>
<dbReference type="InterPro" id="IPR023885">
    <property type="entry name" value="4Fe4S-binding_SPASM_dom"/>
</dbReference>
<dbReference type="InterPro" id="IPR006638">
    <property type="entry name" value="Elp3/MiaA/NifB-like_rSAM"/>
</dbReference>
<dbReference type="InterPro" id="IPR013785">
    <property type="entry name" value="Aldolase_TIM"/>
</dbReference>
<dbReference type="Gene3D" id="3.20.20.70">
    <property type="entry name" value="Aldolase class I"/>
    <property type="match status" value="1"/>
</dbReference>
<evidence type="ECO:0000256" key="1">
    <source>
        <dbReference type="ARBA" id="ARBA00001966"/>
    </source>
</evidence>
<dbReference type="PANTHER" id="PTHR11228:SF7">
    <property type="entry name" value="PQQA PEPTIDE CYCLASE"/>
    <property type="match status" value="1"/>
</dbReference>
<dbReference type="Pfam" id="PF04055">
    <property type="entry name" value="Radical_SAM"/>
    <property type="match status" value="1"/>
</dbReference>
<dbReference type="InterPro" id="IPR050377">
    <property type="entry name" value="Radical_SAM_PqqE_MftC-like"/>
</dbReference>
<evidence type="ECO:0000256" key="4">
    <source>
        <dbReference type="ARBA" id="ARBA00022723"/>
    </source>
</evidence>
<dbReference type="AlphaFoldDB" id="A0A9D2T7M7"/>
<dbReference type="CDD" id="cd01335">
    <property type="entry name" value="Radical_SAM"/>
    <property type="match status" value="1"/>
</dbReference>
<protein>
    <submittedName>
        <fullName evidence="8">Radical SAM protein</fullName>
    </submittedName>
</protein>
<keyword evidence="4" id="KW-0479">Metal-binding</keyword>
<evidence type="ECO:0000313" key="8">
    <source>
        <dbReference type="EMBL" id="HJC49497.1"/>
    </source>
</evidence>